<keyword evidence="4" id="KW-1185">Reference proteome</keyword>
<evidence type="ECO:0000313" key="3">
    <source>
        <dbReference type="Proteomes" id="UP001198893"/>
    </source>
</evidence>
<evidence type="ECO:0000313" key="1">
    <source>
        <dbReference type="EMBL" id="MCC2240884.1"/>
    </source>
</evidence>
<protein>
    <submittedName>
        <fullName evidence="1">DUF1292 domain-containing protein</fullName>
    </submittedName>
</protein>
<gene>
    <name evidence="1" type="ORF">LKD47_01030</name>
    <name evidence="2" type="ORF">OCV43_03465</name>
</gene>
<reference evidence="2" key="3">
    <citation type="submission" date="2022-09" db="EMBL/GenBank/DDBJ databases">
        <authorList>
            <person name="Hitch T.C.A."/>
        </authorList>
    </citation>
    <scope>NUCLEOTIDE SEQUENCE</scope>
    <source>
        <strain evidence="2">Sanger_19</strain>
    </source>
</reference>
<dbReference type="RefSeq" id="WP_022243072.1">
    <property type="nucleotide sequence ID" value="NZ_JAJEQW010000001.1"/>
</dbReference>
<reference evidence="2 4" key="1">
    <citation type="journal article" date="2021" name="ISME Commun">
        <title>Automated analysis of genomic sequences facilitates high-throughput and comprehensive description of bacteria.</title>
        <authorList>
            <person name="Hitch T.C.A."/>
        </authorList>
    </citation>
    <scope>NUCLEOTIDE SEQUENCE [LARGE SCALE GENOMIC DNA]</scope>
    <source>
        <strain evidence="2 4">Sanger_19</strain>
    </source>
</reference>
<reference evidence="1" key="2">
    <citation type="submission" date="2021-10" db="EMBL/GenBank/DDBJ databases">
        <title>Anaerobic single-cell dispensing facilitates the cultivation of human gut bacteria.</title>
        <authorList>
            <person name="Afrizal A."/>
        </authorList>
    </citation>
    <scope>NUCLEOTIDE SEQUENCE</scope>
    <source>
        <strain evidence="1">CLA-AA-H204</strain>
    </source>
</reference>
<evidence type="ECO:0000313" key="2">
    <source>
        <dbReference type="EMBL" id="MCU6716335.1"/>
    </source>
</evidence>
<dbReference type="AlphaFoldDB" id="A0AAW4W8D0"/>
<dbReference type="Proteomes" id="UP001198893">
    <property type="component" value="Unassembled WGS sequence"/>
</dbReference>
<comment type="caution">
    <text evidence="1">The sequence shown here is derived from an EMBL/GenBank/DDBJ whole genome shotgun (WGS) entry which is preliminary data.</text>
</comment>
<dbReference type="Proteomes" id="UP001209666">
    <property type="component" value="Unassembled WGS sequence"/>
</dbReference>
<evidence type="ECO:0000313" key="4">
    <source>
        <dbReference type="Proteomes" id="UP001209666"/>
    </source>
</evidence>
<dbReference type="EMBL" id="JAOQKI010000004">
    <property type="protein sequence ID" value="MCU6716335.1"/>
    <property type="molecule type" value="Genomic_DNA"/>
</dbReference>
<dbReference type="Pfam" id="PF06949">
    <property type="entry name" value="DUF1292"/>
    <property type="match status" value="1"/>
</dbReference>
<proteinExistence type="predicted"/>
<sequence>MEKVNFTDPDTNESAEFYVLEQTTIRGINYLLVTVDEEGDSDAFILKETQNEDDHNTIYEMVEDDKELEALAKIFAELMEDVDIEF</sequence>
<dbReference type="EMBL" id="JAJEQW010000001">
    <property type="protein sequence ID" value="MCC2240884.1"/>
    <property type="molecule type" value="Genomic_DNA"/>
</dbReference>
<organism evidence="1 3">
    <name type="scientific">Roseburia amylophila</name>
    <dbReference type="NCBI Taxonomy" id="2981794"/>
    <lineage>
        <taxon>Bacteria</taxon>
        <taxon>Bacillati</taxon>
        <taxon>Bacillota</taxon>
        <taxon>Clostridia</taxon>
        <taxon>Lachnospirales</taxon>
        <taxon>Lachnospiraceae</taxon>
        <taxon>Roseburia</taxon>
    </lineage>
</organism>
<accession>A0AAW4W8D0</accession>
<name>A0AAW4W8D0_9FIRM</name>
<dbReference type="InterPro" id="IPR009711">
    <property type="entry name" value="UPF0473"/>
</dbReference>